<dbReference type="GO" id="GO:0032259">
    <property type="term" value="P:methylation"/>
    <property type="evidence" value="ECO:0007669"/>
    <property type="project" value="UniProtKB-KW"/>
</dbReference>
<dbReference type="GO" id="GO:0046464">
    <property type="term" value="P:acylglycerol catabolic process"/>
    <property type="evidence" value="ECO:0007669"/>
    <property type="project" value="TreeGrafter"/>
</dbReference>
<dbReference type="EMBL" id="JAAOAQ010000231">
    <property type="protein sequence ID" value="KAF5560560.1"/>
    <property type="molecule type" value="Genomic_DNA"/>
</dbReference>
<keyword evidence="2" id="KW-0489">Methyltransferase</keyword>
<dbReference type="SUPFAM" id="SSF53474">
    <property type="entry name" value="alpha/beta-Hydrolases"/>
    <property type="match status" value="1"/>
</dbReference>
<organism evidence="2 3">
    <name type="scientific">Fusarium phyllophilum</name>
    <dbReference type="NCBI Taxonomy" id="47803"/>
    <lineage>
        <taxon>Eukaryota</taxon>
        <taxon>Fungi</taxon>
        <taxon>Dikarya</taxon>
        <taxon>Ascomycota</taxon>
        <taxon>Pezizomycotina</taxon>
        <taxon>Sordariomycetes</taxon>
        <taxon>Hypocreomycetidae</taxon>
        <taxon>Hypocreales</taxon>
        <taxon>Nectriaceae</taxon>
        <taxon>Fusarium</taxon>
        <taxon>Fusarium fujikuroi species complex</taxon>
    </lineage>
</organism>
<dbReference type="GO" id="GO:0047372">
    <property type="term" value="F:monoacylglycerol lipase activity"/>
    <property type="evidence" value="ECO:0007669"/>
    <property type="project" value="TreeGrafter"/>
</dbReference>
<dbReference type="PANTHER" id="PTHR43798:SF33">
    <property type="entry name" value="HYDROLASE, PUTATIVE (AFU_ORTHOLOGUE AFUA_2G14860)-RELATED"/>
    <property type="match status" value="1"/>
</dbReference>
<dbReference type="InterPro" id="IPR000639">
    <property type="entry name" value="Epox_hydrolase-like"/>
</dbReference>
<dbReference type="InterPro" id="IPR050266">
    <property type="entry name" value="AB_hydrolase_sf"/>
</dbReference>
<keyword evidence="3" id="KW-1185">Reference proteome</keyword>
<dbReference type="OrthoDB" id="284184at2759"/>
<dbReference type="GO" id="GO:0016020">
    <property type="term" value="C:membrane"/>
    <property type="evidence" value="ECO:0007669"/>
    <property type="project" value="TreeGrafter"/>
</dbReference>
<dbReference type="PANTHER" id="PTHR43798">
    <property type="entry name" value="MONOACYLGLYCEROL LIPASE"/>
    <property type="match status" value="1"/>
</dbReference>
<dbReference type="PRINTS" id="PR00111">
    <property type="entry name" value="ABHYDROLASE"/>
</dbReference>
<dbReference type="Gene3D" id="3.40.50.1820">
    <property type="entry name" value="alpha/beta hydrolase"/>
    <property type="match status" value="1"/>
</dbReference>
<proteinExistence type="predicted"/>
<gene>
    <name evidence="2" type="ORF">FPHYL_6589</name>
</gene>
<dbReference type="GO" id="GO:0008168">
    <property type="term" value="F:methyltransferase activity"/>
    <property type="evidence" value="ECO:0007669"/>
    <property type="project" value="UniProtKB-KW"/>
</dbReference>
<protein>
    <submittedName>
        <fullName evidence="2">Pisatin demethylase</fullName>
    </submittedName>
</protein>
<comment type="caution">
    <text evidence="2">The sequence shown here is derived from an EMBL/GenBank/DDBJ whole genome shotgun (WGS) entry which is preliminary data.</text>
</comment>
<name>A0A8H5NDE3_9HYPO</name>
<feature type="domain" description="AB hydrolase-1" evidence="1">
    <location>
        <begin position="26"/>
        <end position="267"/>
    </location>
</feature>
<dbReference type="InterPro" id="IPR000073">
    <property type="entry name" value="AB_hydrolase_1"/>
</dbReference>
<keyword evidence="2" id="KW-0808">Transferase</keyword>
<dbReference type="AlphaFoldDB" id="A0A8H5NDE3"/>
<reference evidence="2 3" key="1">
    <citation type="submission" date="2020-05" db="EMBL/GenBank/DDBJ databases">
        <title>Identification and distribution of gene clusters putatively required for synthesis of sphingolipid metabolism inhibitors in phylogenetically diverse species of the filamentous fungus Fusarium.</title>
        <authorList>
            <person name="Kim H.-S."/>
            <person name="Busman M."/>
            <person name="Brown D.W."/>
            <person name="Divon H."/>
            <person name="Uhlig S."/>
            <person name="Proctor R.H."/>
        </authorList>
    </citation>
    <scope>NUCLEOTIDE SEQUENCE [LARGE SCALE GENOMIC DNA]</scope>
    <source>
        <strain evidence="2 3">NRRL 13617</strain>
    </source>
</reference>
<dbReference type="Proteomes" id="UP000582016">
    <property type="component" value="Unassembled WGS sequence"/>
</dbReference>
<sequence length="282" mass="31675">MVKPIATEDALVQGCRVAYGVYGSGKPVVLIHGTPSSSLIWRNVVPELVKEGFKVHVFDLLGYGLSERPWNAAVDTSMTGQVLVLQDLLSLWGLEKTHVVAHDIGGGVAQRFAVFSPERVLSLTLIDVVSFDSYPSKRTKQQMQNGLEILMKEGNTEHRAHFKDWLLSAVKNPQKLEESVLDDYLNYISGPIGQPSLFEHQVRHYDPKHTMEVAPRLGELEKLPVQLIWGEDDMWQVTDWAHKLNKAIPRSSLTIVKDAGHFSLEDQPERIAELLLAFLVKH</sequence>
<dbReference type="Pfam" id="PF00561">
    <property type="entry name" value="Abhydrolase_1"/>
    <property type="match status" value="1"/>
</dbReference>
<evidence type="ECO:0000259" key="1">
    <source>
        <dbReference type="Pfam" id="PF00561"/>
    </source>
</evidence>
<evidence type="ECO:0000313" key="2">
    <source>
        <dbReference type="EMBL" id="KAF5560560.1"/>
    </source>
</evidence>
<dbReference type="PRINTS" id="PR00412">
    <property type="entry name" value="EPOXHYDRLASE"/>
</dbReference>
<evidence type="ECO:0000313" key="3">
    <source>
        <dbReference type="Proteomes" id="UP000582016"/>
    </source>
</evidence>
<dbReference type="InterPro" id="IPR029058">
    <property type="entry name" value="AB_hydrolase_fold"/>
</dbReference>
<accession>A0A8H5NDE3</accession>